<organism evidence="1 2">
    <name type="scientific">Stephania japonica</name>
    <dbReference type="NCBI Taxonomy" id="461633"/>
    <lineage>
        <taxon>Eukaryota</taxon>
        <taxon>Viridiplantae</taxon>
        <taxon>Streptophyta</taxon>
        <taxon>Embryophyta</taxon>
        <taxon>Tracheophyta</taxon>
        <taxon>Spermatophyta</taxon>
        <taxon>Magnoliopsida</taxon>
        <taxon>Ranunculales</taxon>
        <taxon>Menispermaceae</taxon>
        <taxon>Menispermoideae</taxon>
        <taxon>Cissampelideae</taxon>
        <taxon>Stephania</taxon>
    </lineage>
</organism>
<protein>
    <submittedName>
        <fullName evidence="1">Uncharacterized protein</fullName>
    </submittedName>
</protein>
<sequence>MGLKEDVQIDAPINALEQTRSILAVLHRITALERSFGELKSEVHELMQLIKGIVVEQQLGAIGGAKALDPPDLVASKSGALFVLLPDPPDPELRKVLPTSLASIACFPYASMKQIWGVNGNINLDLPDTAVFREGFIEVGRLSPLFVILLHPLCRSAFGEDNSF</sequence>
<proteinExistence type="predicted"/>
<keyword evidence="2" id="KW-1185">Reference proteome</keyword>
<name>A0AAP0EP50_9MAGN</name>
<evidence type="ECO:0000313" key="1">
    <source>
        <dbReference type="EMBL" id="KAK9097075.1"/>
    </source>
</evidence>
<evidence type="ECO:0000313" key="2">
    <source>
        <dbReference type="Proteomes" id="UP001417504"/>
    </source>
</evidence>
<reference evidence="1 2" key="1">
    <citation type="submission" date="2024-01" db="EMBL/GenBank/DDBJ databases">
        <title>Genome assemblies of Stephania.</title>
        <authorList>
            <person name="Yang L."/>
        </authorList>
    </citation>
    <scope>NUCLEOTIDE SEQUENCE [LARGE SCALE GENOMIC DNA]</scope>
    <source>
        <strain evidence="1">QJT</strain>
        <tissue evidence="1">Leaf</tissue>
    </source>
</reference>
<dbReference type="Proteomes" id="UP001417504">
    <property type="component" value="Unassembled WGS sequence"/>
</dbReference>
<accession>A0AAP0EP50</accession>
<dbReference type="AlphaFoldDB" id="A0AAP0EP50"/>
<comment type="caution">
    <text evidence="1">The sequence shown here is derived from an EMBL/GenBank/DDBJ whole genome shotgun (WGS) entry which is preliminary data.</text>
</comment>
<dbReference type="EMBL" id="JBBNAE010000009">
    <property type="protein sequence ID" value="KAK9097075.1"/>
    <property type="molecule type" value="Genomic_DNA"/>
</dbReference>
<gene>
    <name evidence="1" type="ORF">Sjap_022572</name>
</gene>